<dbReference type="Pfam" id="PF02373">
    <property type="entry name" value="JmjC"/>
    <property type="match status" value="1"/>
</dbReference>
<dbReference type="Gene3D" id="2.60.120.650">
    <property type="entry name" value="Cupin"/>
    <property type="match status" value="1"/>
</dbReference>
<evidence type="ECO:0000313" key="2">
    <source>
        <dbReference type="EMBL" id="RKP36008.1"/>
    </source>
</evidence>
<dbReference type="SMART" id="SM00558">
    <property type="entry name" value="JmjC"/>
    <property type="match status" value="1"/>
</dbReference>
<dbReference type="PROSITE" id="PS51184">
    <property type="entry name" value="JMJC"/>
    <property type="match status" value="1"/>
</dbReference>
<name>A0A4P9ZS37_9FUNG</name>
<dbReference type="InterPro" id="IPR003347">
    <property type="entry name" value="JmjC_dom"/>
</dbReference>
<evidence type="ECO:0000313" key="3">
    <source>
        <dbReference type="Proteomes" id="UP000268162"/>
    </source>
</evidence>
<feature type="non-terminal residue" evidence="2">
    <location>
        <position position="217"/>
    </location>
</feature>
<gene>
    <name evidence="2" type="ORF">BJ085DRAFT_20691</name>
</gene>
<organism evidence="2 3">
    <name type="scientific">Dimargaris cristalligena</name>
    <dbReference type="NCBI Taxonomy" id="215637"/>
    <lineage>
        <taxon>Eukaryota</taxon>
        <taxon>Fungi</taxon>
        <taxon>Fungi incertae sedis</taxon>
        <taxon>Zoopagomycota</taxon>
        <taxon>Kickxellomycotina</taxon>
        <taxon>Dimargaritomycetes</taxon>
        <taxon>Dimargaritales</taxon>
        <taxon>Dimargaritaceae</taxon>
        <taxon>Dimargaris</taxon>
    </lineage>
</organism>
<evidence type="ECO:0000259" key="1">
    <source>
        <dbReference type="PROSITE" id="PS51184"/>
    </source>
</evidence>
<protein>
    <recommendedName>
        <fullName evidence="1">JmjC domain-containing protein</fullName>
    </recommendedName>
</protein>
<reference evidence="3" key="1">
    <citation type="journal article" date="2018" name="Nat. Microbiol.">
        <title>Leveraging single-cell genomics to expand the fungal tree of life.</title>
        <authorList>
            <person name="Ahrendt S.R."/>
            <person name="Quandt C.A."/>
            <person name="Ciobanu D."/>
            <person name="Clum A."/>
            <person name="Salamov A."/>
            <person name="Andreopoulos B."/>
            <person name="Cheng J.F."/>
            <person name="Woyke T."/>
            <person name="Pelin A."/>
            <person name="Henrissat B."/>
            <person name="Reynolds N.K."/>
            <person name="Benny G.L."/>
            <person name="Smith M.E."/>
            <person name="James T.Y."/>
            <person name="Grigoriev I.V."/>
        </authorList>
    </citation>
    <scope>NUCLEOTIDE SEQUENCE [LARGE SCALE GENOMIC DNA]</scope>
    <source>
        <strain evidence="3">RSA 468</strain>
    </source>
</reference>
<dbReference type="SUPFAM" id="SSF51197">
    <property type="entry name" value="Clavaminate synthase-like"/>
    <property type="match status" value="1"/>
</dbReference>
<sequence>MTFHQFFASTKPQSRKTHVLYAKDIDCPVEWAVHLRERIPEELVFEGSDDLMCIAPPDLRVENLMIYIGGPGTLTPAHSDLCGSIGHNLLVHGEPNAYALWAVIRPQDYAAANRFWIEHGDSSKALTLESSFMPLEVLAQAPFPVHIIEQRVGDFVLLPGNAPHQVINQGEGMSVKVSWNRSTARSIPRAIREVLPMYRSVQRSEEYRLKYLGYFGL</sequence>
<dbReference type="STRING" id="215637.A0A4P9ZS37"/>
<feature type="domain" description="JmjC" evidence="1">
    <location>
        <begin position="28"/>
        <end position="198"/>
    </location>
</feature>
<keyword evidence="3" id="KW-1185">Reference proteome</keyword>
<accession>A0A4P9ZS37</accession>
<dbReference type="Proteomes" id="UP000268162">
    <property type="component" value="Unassembled WGS sequence"/>
</dbReference>
<proteinExistence type="predicted"/>
<dbReference type="EMBL" id="ML002735">
    <property type="protein sequence ID" value="RKP36008.1"/>
    <property type="molecule type" value="Genomic_DNA"/>
</dbReference>
<dbReference type="AlphaFoldDB" id="A0A4P9ZS37"/>